<reference evidence="1 2" key="1">
    <citation type="journal article" date="2019" name="Sci. Rep.">
        <title>Orb-weaving spider Araneus ventricosus genome elucidates the spidroin gene catalogue.</title>
        <authorList>
            <person name="Kono N."/>
            <person name="Nakamura H."/>
            <person name="Ohtoshi R."/>
            <person name="Moran D.A.P."/>
            <person name="Shinohara A."/>
            <person name="Yoshida Y."/>
            <person name="Fujiwara M."/>
            <person name="Mori M."/>
            <person name="Tomita M."/>
            <person name="Arakawa K."/>
        </authorList>
    </citation>
    <scope>NUCLEOTIDE SEQUENCE [LARGE SCALE GENOMIC DNA]</scope>
</reference>
<evidence type="ECO:0000313" key="1">
    <source>
        <dbReference type="EMBL" id="GBM54505.1"/>
    </source>
</evidence>
<evidence type="ECO:0000313" key="2">
    <source>
        <dbReference type="Proteomes" id="UP000499080"/>
    </source>
</evidence>
<proteinExistence type="predicted"/>
<protein>
    <submittedName>
        <fullName evidence="1">Uncharacterized protein</fullName>
    </submittedName>
</protein>
<keyword evidence="2" id="KW-1185">Reference proteome</keyword>
<dbReference type="AlphaFoldDB" id="A0A4Y2GP02"/>
<gene>
    <name evidence="1" type="ORF">AVEN_228118_1</name>
</gene>
<comment type="caution">
    <text evidence="1">The sequence shown here is derived from an EMBL/GenBank/DDBJ whole genome shotgun (WGS) entry which is preliminary data.</text>
</comment>
<dbReference type="OrthoDB" id="7200074at2759"/>
<dbReference type="EMBL" id="BGPR01099976">
    <property type="protein sequence ID" value="GBM54505.1"/>
    <property type="molecule type" value="Genomic_DNA"/>
</dbReference>
<dbReference type="Proteomes" id="UP000499080">
    <property type="component" value="Unassembled WGS sequence"/>
</dbReference>
<accession>A0A4Y2GP02</accession>
<name>A0A4Y2GP02_ARAVE</name>
<feature type="non-terminal residue" evidence="1">
    <location>
        <position position="1"/>
    </location>
</feature>
<sequence length="313" mass="34673">KTRDNLILTKSVRPRSFISSLLNGVGVYLYRHFGSKHLINFLSSLGFSCTYTDASVLELSTILQPRKPTTQKNAFLQFIFDNADFNVNTLDGLGTFHAMGGIMAVTPYEAIPPDSNVPRVCRCSTIELIQKAWDNMDLATYKKRSDNAGLASVSVADVNIEPLNNVILPSGSDIVWLFGKNLVLRSLDGMGSSKPLPRIRSMSSRRSKRKGKVVTLASINSSVKIGNISIVMDPFMLFHRLCIAKQSDDDLKAFFKFELSPFPISLFTGEGMRKGTKSSLYTSFSSITEDAKAEGSQYVVVDGFHLLHKIVWL</sequence>
<organism evidence="1 2">
    <name type="scientific">Araneus ventricosus</name>
    <name type="common">Orbweaver spider</name>
    <name type="synonym">Epeira ventricosa</name>
    <dbReference type="NCBI Taxonomy" id="182803"/>
    <lineage>
        <taxon>Eukaryota</taxon>
        <taxon>Metazoa</taxon>
        <taxon>Ecdysozoa</taxon>
        <taxon>Arthropoda</taxon>
        <taxon>Chelicerata</taxon>
        <taxon>Arachnida</taxon>
        <taxon>Araneae</taxon>
        <taxon>Araneomorphae</taxon>
        <taxon>Entelegynae</taxon>
        <taxon>Araneoidea</taxon>
        <taxon>Araneidae</taxon>
        <taxon>Araneus</taxon>
    </lineage>
</organism>